<keyword evidence="7 11" id="KW-0418">Kinase</keyword>
<dbReference type="Pfam" id="PF01202">
    <property type="entry name" value="SKI"/>
    <property type="match status" value="1"/>
</dbReference>
<comment type="caution">
    <text evidence="11">Lacks conserved residue(s) required for the propagation of feature annotation.</text>
</comment>
<dbReference type="OrthoDB" id="9800332at2"/>
<dbReference type="GO" id="GO:0000287">
    <property type="term" value="F:magnesium ion binding"/>
    <property type="evidence" value="ECO:0007669"/>
    <property type="project" value="UniProtKB-UniRule"/>
</dbReference>
<feature type="binding site" evidence="11">
    <location>
        <begin position="11"/>
        <end position="16"/>
    </location>
    <ligand>
        <name>ATP</name>
        <dbReference type="ChEBI" id="CHEBI:30616"/>
    </ligand>
</feature>
<dbReference type="CDD" id="cd00464">
    <property type="entry name" value="SK"/>
    <property type="match status" value="1"/>
</dbReference>
<feature type="binding site" evidence="11">
    <location>
        <position position="15"/>
    </location>
    <ligand>
        <name>Mg(2+)</name>
        <dbReference type="ChEBI" id="CHEBI:18420"/>
    </ligand>
</feature>
<dbReference type="InterPro" id="IPR023000">
    <property type="entry name" value="Shikimate_kinase_CS"/>
</dbReference>
<evidence type="ECO:0000256" key="2">
    <source>
        <dbReference type="ARBA" id="ARBA00006997"/>
    </source>
</evidence>
<feature type="binding site" evidence="11">
    <location>
        <position position="137"/>
    </location>
    <ligand>
        <name>substrate</name>
    </ligand>
</feature>
<keyword evidence="11" id="KW-0963">Cytoplasm</keyword>
<feature type="binding site" evidence="11">
    <location>
        <position position="33"/>
    </location>
    <ligand>
        <name>substrate</name>
    </ligand>
</feature>
<feature type="binding site" evidence="11">
    <location>
        <position position="57"/>
    </location>
    <ligand>
        <name>substrate</name>
    </ligand>
</feature>
<evidence type="ECO:0000256" key="4">
    <source>
        <dbReference type="ARBA" id="ARBA00022605"/>
    </source>
</evidence>
<evidence type="ECO:0000256" key="7">
    <source>
        <dbReference type="ARBA" id="ARBA00022777"/>
    </source>
</evidence>
<evidence type="ECO:0000256" key="1">
    <source>
        <dbReference type="ARBA" id="ARBA00004842"/>
    </source>
</evidence>
<comment type="cofactor">
    <cofactor evidence="11">
        <name>Mg(2+)</name>
        <dbReference type="ChEBI" id="CHEBI:18420"/>
    </cofactor>
    <text evidence="11">Binds 1 Mg(2+) ion per subunit.</text>
</comment>
<evidence type="ECO:0000256" key="3">
    <source>
        <dbReference type="ARBA" id="ARBA00012154"/>
    </source>
</evidence>
<evidence type="ECO:0000256" key="6">
    <source>
        <dbReference type="ARBA" id="ARBA00022741"/>
    </source>
</evidence>
<gene>
    <name evidence="11" type="primary">aroK</name>
    <name evidence="12" type="ORF">EV210_11469</name>
</gene>
<dbReference type="AlphaFoldDB" id="A0A4R1PTE6"/>
<dbReference type="GO" id="GO:0009423">
    <property type="term" value="P:chorismate biosynthetic process"/>
    <property type="evidence" value="ECO:0007669"/>
    <property type="project" value="UniProtKB-UniRule"/>
</dbReference>
<dbReference type="SUPFAM" id="SSF52540">
    <property type="entry name" value="P-loop containing nucleoside triphosphate hydrolases"/>
    <property type="match status" value="1"/>
</dbReference>
<comment type="caution">
    <text evidence="12">The sequence shown here is derived from an EMBL/GenBank/DDBJ whole genome shotgun (WGS) entry which is preliminary data.</text>
</comment>
<dbReference type="InterPro" id="IPR027417">
    <property type="entry name" value="P-loop_NTPase"/>
</dbReference>
<comment type="subunit">
    <text evidence="11">Monomer.</text>
</comment>
<comment type="subcellular location">
    <subcellularLocation>
        <location evidence="11">Cytoplasm</location>
    </subcellularLocation>
</comment>
<dbReference type="GO" id="GO:0009073">
    <property type="term" value="P:aromatic amino acid family biosynthetic process"/>
    <property type="evidence" value="ECO:0007669"/>
    <property type="project" value="UniProtKB-KW"/>
</dbReference>
<protein>
    <recommendedName>
        <fullName evidence="3 11">Shikimate kinase</fullName>
        <shortName evidence="11">SK</shortName>
        <ecNumber evidence="3 11">2.7.1.71</ecNumber>
    </recommendedName>
</protein>
<feature type="binding site" evidence="11">
    <location>
        <position position="79"/>
    </location>
    <ligand>
        <name>substrate</name>
    </ligand>
</feature>
<comment type="similarity">
    <text evidence="2 11">Belongs to the shikimate kinase family.</text>
</comment>
<keyword evidence="13" id="KW-1185">Reference proteome</keyword>
<dbReference type="GO" id="GO:0008652">
    <property type="term" value="P:amino acid biosynthetic process"/>
    <property type="evidence" value="ECO:0007669"/>
    <property type="project" value="UniProtKB-KW"/>
</dbReference>
<dbReference type="EC" id="2.7.1.71" evidence="3 11"/>
<dbReference type="GO" id="GO:0005524">
    <property type="term" value="F:ATP binding"/>
    <property type="evidence" value="ECO:0007669"/>
    <property type="project" value="UniProtKB-UniRule"/>
</dbReference>
<dbReference type="RefSeq" id="WP_132082763.1">
    <property type="nucleotide sequence ID" value="NZ_DAIMLW010000031.1"/>
</dbReference>
<reference evidence="12 13" key="1">
    <citation type="submission" date="2019-03" db="EMBL/GenBank/DDBJ databases">
        <title>Genomic Encyclopedia of Type Strains, Phase IV (KMG-IV): sequencing the most valuable type-strain genomes for metagenomic binning, comparative biology and taxonomic classification.</title>
        <authorList>
            <person name="Goeker M."/>
        </authorList>
    </citation>
    <scope>NUCLEOTIDE SEQUENCE [LARGE SCALE GENOMIC DNA]</scope>
    <source>
        <strain evidence="12 13">DSM 15969</strain>
    </source>
</reference>
<dbReference type="UniPathway" id="UPA00053">
    <property type="reaction ID" value="UER00088"/>
</dbReference>
<accession>A0A4R1PTE6</accession>
<dbReference type="PANTHER" id="PTHR21087:SF16">
    <property type="entry name" value="SHIKIMATE KINASE 1, CHLOROPLASTIC"/>
    <property type="match status" value="1"/>
</dbReference>
<evidence type="ECO:0000256" key="11">
    <source>
        <dbReference type="HAMAP-Rule" id="MF_00109"/>
    </source>
</evidence>
<dbReference type="Proteomes" id="UP000295063">
    <property type="component" value="Unassembled WGS sequence"/>
</dbReference>
<dbReference type="HAMAP" id="MF_00109">
    <property type="entry name" value="Shikimate_kinase"/>
    <property type="match status" value="1"/>
</dbReference>
<evidence type="ECO:0000256" key="9">
    <source>
        <dbReference type="ARBA" id="ARBA00023141"/>
    </source>
</evidence>
<evidence type="ECO:0000256" key="10">
    <source>
        <dbReference type="ARBA" id="ARBA00048567"/>
    </source>
</evidence>
<dbReference type="EMBL" id="SLUI01000014">
    <property type="protein sequence ID" value="TCL35052.1"/>
    <property type="molecule type" value="Genomic_DNA"/>
</dbReference>
<evidence type="ECO:0000313" key="12">
    <source>
        <dbReference type="EMBL" id="TCL35052.1"/>
    </source>
</evidence>
<dbReference type="InterPro" id="IPR000623">
    <property type="entry name" value="Shikimate_kinase/TSH1"/>
</dbReference>
<dbReference type="GO" id="GO:0004765">
    <property type="term" value="F:shikimate kinase activity"/>
    <property type="evidence" value="ECO:0007669"/>
    <property type="project" value="UniProtKB-UniRule"/>
</dbReference>
<dbReference type="PROSITE" id="PS01128">
    <property type="entry name" value="SHIKIMATE_KINASE"/>
    <property type="match status" value="1"/>
</dbReference>
<dbReference type="PANTHER" id="PTHR21087">
    <property type="entry name" value="SHIKIMATE KINASE"/>
    <property type="match status" value="1"/>
</dbReference>
<name>A0A4R1PTE6_9FIRM</name>
<feature type="binding site" evidence="11">
    <location>
        <position position="118"/>
    </location>
    <ligand>
        <name>ATP</name>
        <dbReference type="ChEBI" id="CHEBI:30616"/>
    </ligand>
</feature>
<sequence length="176" mass="19539">MKNVVLIGFMGTGKTSTGRLLASRLGRPFVDIDRKFELECNMSVAEYFKLHGETAFRQKEKAIIAKVARYSYSVIATGGGSVLDPDNFNKLKANGIIVSLTASVDTIVERTGRRKGTRPLLDCENPREIVAVLLEQRVSIYQKADFIIDTSILSPHQVAERIISFLRQSGYLKGKS</sequence>
<comment type="catalytic activity">
    <reaction evidence="10 11">
        <text>shikimate + ATP = 3-phosphoshikimate + ADP + H(+)</text>
        <dbReference type="Rhea" id="RHEA:13121"/>
        <dbReference type="ChEBI" id="CHEBI:15378"/>
        <dbReference type="ChEBI" id="CHEBI:30616"/>
        <dbReference type="ChEBI" id="CHEBI:36208"/>
        <dbReference type="ChEBI" id="CHEBI:145989"/>
        <dbReference type="ChEBI" id="CHEBI:456216"/>
        <dbReference type="EC" id="2.7.1.71"/>
    </reaction>
</comment>
<keyword evidence="6 11" id="KW-0547">Nucleotide-binding</keyword>
<organism evidence="12 13">
    <name type="scientific">Anaerospora hongkongensis</name>
    <dbReference type="NCBI Taxonomy" id="244830"/>
    <lineage>
        <taxon>Bacteria</taxon>
        <taxon>Bacillati</taxon>
        <taxon>Bacillota</taxon>
        <taxon>Negativicutes</taxon>
        <taxon>Selenomonadales</taxon>
        <taxon>Sporomusaceae</taxon>
        <taxon>Anaerospora</taxon>
    </lineage>
</organism>
<keyword evidence="11" id="KW-0460">Magnesium</keyword>
<dbReference type="Gene3D" id="3.40.50.300">
    <property type="entry name" value="P-loop containing nucleotide triphosphate hydrolases"/>
    <property type="match status" value="1"/>
</dbReference>
<comment type="function">
    <text evidence="11">Catalyzes the specific phosphorylation of the 3-hydroxyl group of shikimic acid using ATP as a cosubstrate.</text>
</comment>
<keyword evidence="4 11" id="KW-0028">Amino-acid biosynthesis</keyword>
<keyword evidence="9 11" id="KW-0057">Aromatic amino acid biosynthesis</keyword>
<evidence type="ECO:0000256" key="5">
    <source>
        <dbReference type="ARBA" id="ARBA00022679"/>
    </source>
</evidence>
<proteinExistence type="inferred from homology"/>
<comment type="pathway">
    <text evidence="1 11">Metabolic intermediate biosynthesis; chorismate biosynthesis; chorismate from D-erythrose 4-phosphate and phosphoenolpyruvate: step 5/7.</text>
</comment>
<keyword evidence="8 11" id="KW-0067">ATP-binding</keyword>
<evidence type="ECO:0000313" key="13">
    <source>
        <dbReference type="Proteomes" id="UP000295063"/>
    </source>
</evidence>
<keyword evidence="5 11" id="KW-0808">Transferase</keyword>
<dbReference type="GO" id="GO:0005829">
    <property type="term" value="C:cytosol"/>
    <property type="evidence" value="ECO:0007669"/>
    <property type="project" value="TreeGrafter"/>
</dbReference>
<evidence type="ECO:0000256" key="8">
    <source>
        <dbReference type="ARBA" id="ARBA00022840"/>
    </source>
</evidence>
<dbReference type="InterPro" id="IPR031322">
    <property type="entry name" value="Shikimate/glucono_kinase"/>
</dbReference>
<dbReference type="PRINTS" id="PR01100">
    <property type="entry name" value="SHIKIMTKNASE"/>
</dbReference>
<keyword evidence="11" id="KW-0479">Metal-binding</keyword>